<sequence>MSVSLNTDGGTGKQGYLDTLAQSFFVDRPIHATKIDIFFSNKEGTLPVELSLRKIENKLPSPNVITGSSVVVNAADITTSANSYTATSFTFPVPVLLESGQYCFALSSDSKNNQVYVATMGADDLLTTSIISKQPYSGVMFMSSNGITWEPDQTRDVKFKLYRANVTSTAATIDLRLKKNNFSHHNVTILDANPFKSFASTDVIRVYHTNHGFPSGSYVKFDGVNGNFTNQANANSYVTLNGIPYDYLNNTYLTVSNVTNNGYTVILGTNAATTANITSGRFGGYGIVASTMLPYSTLYPSISVQAPAKTSVSHSVKTTDSSFAVSSLTDINPDQVDFNDVKLLVDGKNSAVSMSGADSFGYRLTLSSNDSYVSPMINLPMSSMLFVAPDINSPASTDNLTVDLVNIVSANTGFSFATSGVVTVSHADVKANVKTMRSGAYVTIANAGNPTNNGTFRLVAVANDGATFRLPSAALEGTGNAITLTYRPNFIDEKAASASSSRAKYVTRKFELATPATGLLVRFAVSKPVNTDIEVYYKTLDGTELSTFEEKEYTQLTLDTITTTVKDQFVDVEKFIENLSAFSAIVVKVVLKSTTIANYPEVKDLRIIALA</sequence>
<name>A0A6J7WYD0_9CAUD</name>
<evidence type="ECO:0000313" key="1">
    <source>
        <dbReference type="EMBL" id="CAB5221895.1"/>
    </source>
</evidence>
<proteinExistence type="predicted"/>
<dbReference type="EMBL" id="LR798294">
    <property type="protein sequence ID" value="CAB5221895.1"/>
    <property type="molecule type" value="Genomic_DNA"/>
</dbReference>
<protein>
    <submittedName>
        <fullName evidence="1">Uncharacterized protein</fullName>
    </submittedName>
</protein>
<organism evidence="1">
    <name type="scientific">uncultured Caudovirales phage</name>
    <dbReference type="NCBI Taxonomy" id="2100421"/>
    <lineage>
        <taxon>Viruses</taxon>
        <taxon>Duplodnaviria</taxon>
        <taxon>Heunggongvirae</taxon>
        <taxon>Uroviricota</taxon>
        <taxon>Caudoviricetes</taxon>
        <taxon>Peduoviridae</taxon>
        <taxon>Maltschvirus</taxon>
        <taxon>Maltschvirus maltsch</taxon>
    </lineage>
</organism>
<accession>A0A6J7WYD0</accession>
<reference evidence="1" key="1">
    <citation type="submission" date="2020-05" db="EMBL/GenBank/DDBJ databases">
        <authorList>
            <person name="Chiriac C."/>
            <person name="Salcher M."/>
            <person name="Ghai R."/>
            <person name="Kavagutti S V."/>
        </authorList>
    </citation>
    <scope>NUCLEOTIDE SEQUENCE</scope>
</reference>
<gene>
    <name evidence="1" type="ORF">UFOVP242_128</name>
</gene>